<gene>
    <name evidence="1" type="ORF">GSPATT00039033001</name>
</gene>
<dbReference type="Proteomes" id="UP000000600">
    <property type="component" value="Unassembled WGS sequence"/>
</dbReference>
<dbReference type="EMBL" id="CT868193">
    <property type="protein sequence ID" value="CAK74578.1"/>
    <property type="molecule type" value="Genomic_DNA"/>
</dbReference>
<evidence type="ECO:0000313" key="2">
    <source>
        <dbReference type="Proteomes" id="UP000000600"/>
    </source>
</evidence>
<dbReference type="HOGENOM" id="CLU_2781368_0_0_1"/>
<reference evidence="1 2" key="1">
    <citation type="journal article" date="2006" name="Nature">
        <title>Global trends of whole-genome duplications revealed by the ciliate Paramecium tetraurelia.</title>
        <authorList>
            <consortium name="Genoscope"/>
            <person name="Aury J.-M."/>
            <person name="Jaillon O."/>
            <person name="Duret L."/>
            <person name="Noel B."/>
            <person name="Jubin C."/>
            <person name="Porcel B.M."/>
            <person name="Segurens B."/>
            <person name="Daubin V."/>
            <person name="Anthouard V."/>
            <person name="Aiach N."/>
            <person name="Arnaiz O."/>
            <person name="Billaut A."/>
            <person name="Beisson J."/>
            <person name="Blanc I."/>
            <person name="Bouhouche K."/>
            <person name="Camara F."/>
            <person name="Duharcourt S."/>
            <person name="Guigo R."/>
            <person name="Gogendeau D."/>
            <person name="Katinka M."/>
            <person name="Keller A.-M."/>
            <person name="Kissmehl R."/>
            <person name="Klotz C."/>
            <person name="Koll F."/>
            <person name="Le Moue A."/>
            <person name="Lepere C."/>
            <person name="Malinsky S."/>
            <person name="Nowacki M."/>
            <person name="Nowak J.K."/>
            <person name="Plattner H."/>
            <person name="Poulain J."/>
            <person name="Ruiz F."/>
            <person name="Serrano V."/>
            <person name="Zagulski M."/>
            <person name="Dessen P."/>
            <person name="Betermier M."/>
            <person name="Weissenbach J."/>
            <person name="Scarpelli C."/>
            <person name="Schachter V."/>
            <person name="Sperling L."/>
            <person name="Meyer E."/>
            <person name="Cohen J."/>
            <person name="Wincker P."/>
        </authorList>
    </citation>
    <scope>NUCLEOTIDE SEQUENCE [LARGE SCALE GENOMIC DNA]</scope>
    <source>
        <strain evidence="1 2">Stock d4-2</strain>
    </source>
</reference>
<proteinExistence type="predicted"/>
<name>A0CUW1_PARTE</name>
<dbReference type="KEGG" id="ptm:GSPATT00039033001"/>
<protein>
    <submittedName>
        <fullName evidence="1">Uncharacterized protein</fullName>
    </submittedName>
</protein>
<sequence>MCCSDQVLQFKITCYKMNQYIYSWNVLTKKCIVCGAGSSSNNYSKSVNKSVDNTANSATNNNQSSLQQN</sequence>
<evidence type="ECO:0000313" key="1">
    <source>
        <dbReference type="EMBL" id="CAK74578.1"/>
    </source>
</evidence>
<organism evidence="1 2">
    <name type="scientific">Paramecium tetraurelia</name>
    <dbReference type="NCBI Taxonomy" id="5888"/>
    <lineage>
        <taxon>Eukaryota</taxon>
        <taxon>Sar</taxon>
        <taxon>Alveolata</taxon>
        <taxon>Ciliophora</taxon>
        <taxon>Intramacronucleata</taxon>
        <taxon>Oligohymenophorea</taxon>
        <taxon>Peniculida</taxon>
        <taxon>Parameciidae</taxon>
        <taxon>Paramecium</taxon>
    </lineage>
</organism>
<keyword evidence="2" id="KW-1185">Reference proteome</keyword>
<dbReference type="AlphaFoldDB" id="A0CUW1"/>
<dbReference type="GeneID" id="5027759"/>
<dbReference type="InParanoid" id="A0CUW1"/>
<accession>A0CUW1</accession>
<dbReference type="RefSeq" id="XP_001441975.1">
    <property type="nucleotide sequence ID" value="XM_001441938.1"/>
</dbReference>